<evidence type="ECO:0000256" key="1">
    <source>
        <dbReference type="SAM" id="MobiDB-lite"/>
    </source>
</evidence>
<proteinExistence type="predicted"/>
<reference evidence="2 3" key="2">
    <citation type="journal article" date="2019" name="G3 (Bethesda)">
        <title>Hybrid Assembly of the Genome of the Entomopathogenic Nematode Steinernema carpocapsae Identifies the X-Chromosome.</title>
        <authorList>
            <person name="Serra L."/>
            <person name="Macchietto M."/>
            <person name="Macias-Munoz A."/>
            <person name="McGill C.J."/>
            <person name="Rodriguez I.M."/>
            <person name="Rodriguez B."/>
            <person name="Murad R."/>
            <person name="Mortazavi A."/>
        </authorList>
    </citation>
    <scope>NUCLEOTIDE SEQUENCE [LARGE SCALE GENOMIC DNA]</scope>
    <source>
        <strain evidence="2 3">ALL</strain>
    </source>
</reference>
<reference evidence="2 3" key="1">
    <citation type="journal article" date="2015" name="Genome Biol.">
        <title>Comparative genomics of Steinernema reveals deeply conserved gene regulatory networks.</title>
        <authorList>
            <person name="Dillman A.R."/>
            <person name="Macchietto M."/>
            <person name="Porter C.F."/>
            <person name="Rogers A."/>
            <person name="Williams B."/>
            <person name="Antoshechkin I."/>
            <person name="Lee M.M."/>
            <person name="Goodwin Z."/>
            <person name="Lu X."/>
            <person name="Lewis E.E."/>
            <person name="Goodrich-Blair H."/>
            <person name="Stock S.P."/>
            <person name="Adams B.J."/>
            <person name="Sternberg P.W."/>
            <person name="Mortazavi A."/>
        </authorList>
    </citation>
    <scope>NUCLEOTIDE SEQUENCE [LARGE SCALE GENOMIC DNA]</scope>
    <source>
        <strain evidence="2 3">ALL</strain>
    </source>
</reference>
<gene>
    <name evidence="2" type="ORF">L596_023301</name>
</gene>
<dbReference type="Proteomes" id="UP000298663">
    <property type="component" value="Unassembled WGS sequence"/>
</dbReference>
<accession>A0A4U5MD95</accession>
<evidence type="ECO:0000313" key="3">
    <source>
        <dbReference type="Proteomes" id="UP000298663"/>
    </source>
</evidence>
<organism evidence="2 3">
    <name type="scientific">Steinernema carpocapsae</name>
    <name type="common">Entomopathogenic nematode</name>
    <dbReference type="NCBI Taxonomy" id="34508"/>
    <lineage>
        <taxon>Eukaryota</taxon>
        <taxon>Metazoa</taxon>
        <taxon>Ecdysozoa</taxon>
        <taxon>Nematoda</taxon>
        <taxon>Chromadorea</taxon>
        <taxon>Rhabditida</taxon>
        <taxon>Tylenchina</taxon>
        <taxon>Panagrolaimomorpha</taxon>
        <taxon>Strongyloidoidea</taxon>
        <taxon>Steinernematidae</taxon>
        <taxon>Steinernema</taxon>
    </lineage>
</organism>
<dbReference type="AlphaFoldDB" id="A0A4U5MD95"/>
<protein>
    <submittedName>
        <fullName evidence="2">Uncharacterized protein</fullName>
    </submittedName>
</protein>
<keyword evidence="3" id="KW-1185">Reference proteome</keyword>
<feature type="region of interest" description="Disordered" evidence="1">
    <location>
        <begin position="82"/>
        <end position="134"/>
    </location>
</feature>
<feature type="compositionally biased region" description="Polar residues" evidence="1">
    <location>
        <begin position="115"/>
        <end position="125"/>
    </location>
</feature>
<dbReference type="EMBL" id="AZBU02000008">
    <property type="protein sequence ID" value="TKR67098.1"/>
    <property type="molecule type" value="Genomic_DNA"/>
</dbReference>
<name>A0A4U5MD95_STECR</name>
<sequence length="152" mass="17698">MGRPYRQKRLKLKSNDIPYACARYYANLVNAEEERHQFINSIAEYVFNRLLERIYEEEIVTIYNELMREAHAREAAVHGVENVEPFVPVQEMPPLPQEEESSDSEDEEEEEEAPQLSSTSQNPGPSQHRVLNTVDKVREQIEDRVLAIVDNL</sequence>
<feature type="compositionally biased region" description="Acidic residues" evidence="1">
    <location>
        <begin position="97"/>
        <end position="113"/>
    </location>
</feature>
<comment type="caution">
    <text evidence="2">The sequence shown here is derived from an EMBL/GenBank/DDBJ whole genome shotgun (WGS) entry which is preliminary data.</text>
</comment>
<evidence type="ECO:0000313" key="2">
    <source>
        <dbReference type="EMBL" id="TKR67098.1"/>
    </source>
</evidence>